<protein>
    <submittedName>
        <fullName evidence="4">GNAT family N-acetyltransferase</fullName>
    </submittedName>
</protein>
<feature type="domain" description="N-acetyltransferase" evidence="3">
    <location>
        <begin position="1"/>
        <end position="150"/>
    </location>
</feature>
<keyword evidence="2" id="KW-0012">Acyltransferase</keyword>
<dbReference type="EMBL" id="CP113088">
    <property type="protein sequence ID" value="WAC01868.1"/>
    <property type="molecule type" value="Genomic_DNA"/>
</dbReference>
<dbReference type="GO" id="GO:0016747">
    <property type="term" value="F:acyltransferase activity, transferring groups other than amino-acyl groups"/>
    <property type="evidence" value="ECO:0007669"/>
    <property type="project" value="InterPro"/>
</dbReference>
<dbReference type="KEGG" id="lnu:N7U66_18700"/>
<dbReference type="Gene3D" id="3.40.630.30">
    <property type="match status" value="1"/>
</dbReference>
<dbReference type="Pfam" id="PF00583">
    <property type="entry name" value="Acetyltransf_1"/>
    <property type="match status" value="1"/>
</dbReference>
<dbReference type="AlphaFoldDB" id="A0A9E8MUR7"/>
<dbReference type="CDD" id="cd04301">
    <property type="entry name" value="NAT_SF"/>
    <property type="match status" value="1"/>
</dbReference>
<dbReference type="InterPro" id="IPR000182">
    <property type="entry name" value="GNAT_dom"/>
</dbReference>
<keyword evidence="1" id="KW-0808">Transferase</keyword>
<evidence type="ECO:0000256" key="1">
    <source>
        <dbReference type="ARBA" id="ARBA00022679"/>
    </source>
</evidence>
<organism evidence="4 5">
    <name type="scientific">Lacinutrix neustonica</name>
    <dbReference type="NCBI Taxonomy" id="2980107"/>
    <lineage>
        <taxon>Bacteria</taxon>
        <taxon>Pseudomonadati</taxon>
        <taxon>Bacteroidota</taxon>
        <taxon>Flavobacteriia</taxon>
        <taxon>Flavobacteriales</taxon>
        <taxon>Flavobacteriaceae</taxon>
        <taxon>Lacinutrix</taxon>
    </lineage>
</organism>
<evidence type="ECO:0000259" key="3">
    <source>
        <dbReference type="PROSITE" id="PS51186"/>
    </source>
</evidence>
<evidence type="ECO:0000256" key="2">
    <source>
        <dbReference type="ARBA" id="ARBA00023315"/>
    </source>
</evidence>
<proteinExistence type="predicted"/>
<keyword evidence="5" id="KW-1185">Reference proteome</keyword>
<dbReference type="SUPFAM" id="SSF55729">
    <property type="entry name" value="Acyl-CoA N-acyltransferases (Nat)"/>
    <property type="match status" value="1"/>
</dbReference>
<reference evidence="4" key="1">
    <citation type="submission" date="2022-11" db="EMBL/GenBank/DDBJ databases">
        <title>Lacinutrix neustonica HL-RS19T sp. nov., isolated from the surface microlayer sample of brackish Lake Shihwa.</title>
        <authorList>
            <person name="Choi J.Y."/>
            <person name="Hwang C.Y."/>
        </authorList>
    </citation>
    <scope>NUCLEOTIDE SEQUENCE</scope>
    <source>
        <strain evidence="4">HL-RS19</strain>
    </source>
</reference>
<accession>A0A9E8MUR7</accession>
<name>A0A9E8MUR7_9FLAO</name>
<dbReference type="RefSeq" id="WP_267676466.1">
    <property type="nucleotide sequence ID" value="NZ_CP113088.1"/>
</dbReference>
<dbReference type="Proteomes" id="UP001164705">
    <property type="component" value="Chromosome"/>
</dbReference>
<gene>
    <name evidence="4" type="ORF">N7U66_18700</name>
</gene>
<dbReference type="PROSITE" id="PS51186">
    <property type="entry name" value="GNAT"/>
    <property type="match status" value="1"/>
</dbReference>
<evidence type="ECO:0000313" key="4">
    <source>
        <dbReference type="EMBL" id="WAC01868.1"/>
    </source>
</evidence>
<sequence length="154" mass="17210">MLKIVRTDANNPDFIALITSLDNYLKITDGDEHAFYNQFNAIAVIKHVVVGYLNGIPVACGAFKSSNTTTIEIKRMFTKPDVRGKGIASGILTALEIWAKELGYTSAILETGTRQVEAVSFYKKCGYRVIANYGQYKNMEHSVCYKKEIDEKTL</sequence>
<evidence type="ECO:0000313" key="5">
    <source>
        <dbReference type="Proteomes" id="UP001164705"/>
    </source>
</evidence>
<dbReference type="InterPro" id="IPR016181">
    <property type="entry name" value="Acyl_CoA_acyltransferase"/>
</dbReference>
<dbReference type="InterPro" id="IPR050832">
    <property type="entry name" value="Bact_Acetyltransf"/>
</dbReference>
<dbReference type="PANTHER" id="PTHR43877:SF2">
    <property type="entry name" value="AMINOALKYLPHOSPHONATE N-ACETYLTRANSFERASE-RELATED"/>
    <property type="match status" value="1"/>
</dbReference>
<dbReference type="PANTHER" id="PTHR43877">
    <property type="entry name" value="AMINOALKYLPHOSPHONATE N-ACETYLTRANSFERASE-RELATED-RELATED"/>
    <property type="match status" value="1"/>
</dbReference>